<organism evidence="2 3">
    <name type="scientific">Chrysochromulina tobinii</name>
    <dbReference type="NCBI Taxonomy" id="1460289"/>
    <lineage>
        <taxon>Eukaryota</taxon>
        <taxon>Haptista</taxon>
        <taxon>Haptophyta</taxon>
        <taxon>Prymnesiophyceae</taxon>
        <taxon>Prymnesiales</taxon>
        <taxon>Chrysochromulinaceae</taxon>
        <taxon>Chrysochromulina</taxon>
    </lineage>
</organism>
<sequence>MPKERHRAKKKNHKHSPSKVFAHGVIRITILTTKDGPKLKHAPGLKQIVIIRTSWNRDIKPTELVHAAAAELGCEAVYNGEGGFPGHVFVNITVKSFMHVFKQVATARAPNMNFDVHIEKVDKFRKRFLAKNILTKFERVYGPDSTSESEEADDSESEAEKKKPARMQKKPKADGYRPHDLQDGEVLRHSEDGRSFVTRHSEDEDSYDKKKGKKAKSSRFVVNISSDDDAPAPTVKKAHNNAEASSSGDAIAAVKEAEWKDAIAADEVANANGRRASERKRKKTASRDA</sequence>
<name>A0A0M0JRH5_9EUKA</name>
<proteinExistence type="predicted"/>
<dbReference type="EMBL" id="JWZX01002468">
    <property type="protein sequence ID" value="KOO29070.1"/>
    <property type="molecule type" value="Genomic_DNA"/>
</dbReference>
<reference evidence="3" key="1">
    <citation type="journal article" date="2015" name="PLoS Genet.">
        <title>Genome Sequence and Transcriptome Analyses of Chrysochromulina tobin: Metabolic Tools for Enhanced Algal Fitness in the Prominent Order Prymnesiales (Haptophyceae).</title>
        <authorList>
            <person name="Hovde B.T."/>
            <person name="Deodato C.R."/>
            <person name="Hunsperger H.M."/>
            <person name="Ryken S.A."/>
            <person name="Yost W."/>
            <person name="Jha R.K."/>
            <person name="Patterson J."/>
            <person name="Monnat R.J. Jr."/>
            <person name="Barlow S.B."/>
            <person name="Starkenburg S.R."/>
            <person name="Cattolico R.A."/>
        </authorList>
    </citation>
    <scope>NUCLEOTIDE SEQUENCE</scope>
    <source>
        <strain evidence="3">CCMP291</strain>
    </source>
</reference>
<feature type="compositionally biased region" description="Acidic residues" evidence="1">
    <location>
        <begin position="147"/>
        <end position="157"/>
    </location>
</feature>
<comment type="caution">
    <text evidence="2">The sequence shown here is derived from an EMBL/GenBank/DDBJ whole genome shotgun (WGS) entry which is preliminary data.</text>
</comment>
<accession>A0A0M0JRH5</accession>
<feature type="region of interest" description="Disordered" evidence="1">
    <location>
        <begin position="266"/>
        <end position="289"/>
    </location>
</feature>
<dbReference type="Proteomes" id="UP000037460">
    <property type="component" value="Unassembled WGS sequence"/>
</dbReference>
<evidence type="ECO:0000313" key="3">
    <source>
        <dbReference type="Proteomes" id="UP000037460"/>
    </source>
</evidence>
<feature type="compositionally biased region" description="Basic residues" evidence="1">
    <location>
        <begin position="277"/>
        <end position="289"/>
    </location>
</feature>
<evidence type="ECO:0000256" key="1">
    <source>
        <dbReference type="SAM" id="MobiDB-lite"/>
    </source>
</evidence>
<dbReference type="AlphaFoldDB" id="A0A0M0JRH5"/>
<keyword evidence="3" id="KW-1185">Reference proteome</keyword>
<feature type="region of interest" description="Disordered" evidence="1">
    <location>
        <begin position="142"/>
        <end position="249"/>
    </location>
</feature>
<feature type="compositionally biased region" description="Basic and acidic residues" evidence="1">
    <location>
        <begin position="171"/>
        <end position="202"/>
    </location>
</feature>
<evidence type="ECO:0000313" key="2">
    <source>
        <dbReference type="EMBL" id="KOO29070.1"/>
    </source>
</evidence>
<protein>
    <submittedName>
        <fullName evidence="2">Uncharacterized protein</fullName>
    </submittedName>
</protein>
<gene>
    <name evidence="2" type="ORF">Ctob_015426</name>
</gene>